<dbReference type="Pfam" id="PF00403">
    <property type="entry name" value="HMA"/>
    <property type="match status" value="1"/>
</dbReference>
<dbReference type="GO" id="GO:0046872">
    <property type="term" value="F:metal ion binding"/>
    <property type="evidence" value="ECO:0007669"/>
    <property type="project" value="InterPro"/>
</dbReference>
<proteinExistence type="predicted"/>
<dbReference type="InterPro" id="IPR036163">
    <property type="entry name" value="HMA_dom_sf"/>
</dbReference>
<evidence type="ECO:0000313" key="2">
    <source>
        <dbReference type="EMBL" id="AIZ56311.1"/>
    </source>
</evidence>
<gene>
    <name evidence="2" type="ORF">Mpt1_c04170</name>
</gene>
<evidence type="ECO:0000313" key="3">
    <source>
        <dbReference type="Proteomes" id="UP000030787"/>
    </source>
</evidence>
<organism evidence="2 3">
    <name type="scientific">Candidatus Methanoplasma termitum</name>
    <dbReference type="NCBI Taxonomy" id="1577791"/>
    <lineage>
        <taxon>Archaea</taxon>
        <taxon>Methanobacteriati</taxon>
        <taxon>Thermoplasmatota</taxon>
        <taxon>Thermoplasmata</taxon>
        <taxon>Methanomassiliicoccales</taxon>
        <taxon>Methanomassiliicoccaceae</taxon>
        <taxon>Candidatus Methanoplasma</taxon>
    </lineage>
</organism>
<protein>
    <submittedName>
        <fullName evidence="2">Zinc/cadmium/mercury/lead-transporting ATPase</fullName>
    </submittedName>
</protein>
<dbReference type="STRING" id="1577791.Mpt1_c04170"/>
<dbReference type="InterPro" id="IPR006121">
    <property type="entry name" value="HMA_dom"/>
</dbReference>
<feature type="domain" description="HMA" evidence="1">
    <location>
        <begin position="1"/>
        <end position="69"/>
    </location>
</feature>
<dbReference type="GeneID" id="24818087"/>
<dbReference type="OrthoDB" id="358723at2157"/>
<keyword evidence="3" id="KW-1185">Reference proteome</keyword>
<dbReference type="Gene3D" id="3.30.70.100">
    <property type="match status" value="1"/>
</dbReference>
<dbReference type="AlphaFoldDB" id="A0A0A7LFN5"/>
<dbReference type="PROSITE" id="PS50846">
    <property type="entry name" value="HMA_2"/>
    <property type="match status" value="1"/>
</dbReference>
<dbReference type="HOGENOM" id="CLU_134973_9_1_2"/>
<accession>A0A0A7LFN5</accession>
<dbReference type="Proteomes" id="UP000030787">
    <property type="component" value="Chromosome"/>
</dbReference>
<dbReference type="KEGG" id="mear:Mpt1_c04170"/>
<sequence length="73" mass="8244">MKFTYRLENLGCAACAAKMERAISKIDGVSSASIVFMTTRMTIEADETKIKSIEAEAEKMIRKIEPDVRMRKV</sequence>
<dbReference type="CDD" id="cd00371">
    <property type="entry name" value="HMA"/>
    <property type="match status" value="1"/>
</dbReference>
<name>A0A0A7LFN5_9ARCH</name>
<dbReference type="RefSeq" id="WP_048113664.1">
    <property type="nucleotide sequence ID" value="NZ_CP010070.1"/>
</dbReference>
<dbReference type="EMBL" id="CP010070">
    <property type="protein sequence ID" value="AIZ56311.1"/>
    <property type="molecule type" value="Genomic_DNA"/>
</dbReference>
<dbReference type="SUPFAM" id="SSF55008">
    <property type="entry name" value="HMA, heavy metal-associated domain"/>
    <property type="match status" value="1"/>
</dbReference>
<reference evidence="2 3" key="1">
    <citation type="journal article" date="2014" name="Appl. Environ. Microbiol.">
        <title>Comparative Genome Analysis of 'Candidatus Methanoplasma termitum' Indicates a New Mode of Energy Metabolism in the Seventh Order of Methanogens.</title>
        <authorList>
            <person name="Lang K."/>
            <person name="Schuldes J."/>
            <person name="Klingl A."/>
            <person name="Poehlein A."/>
            <person name="Daniel R."/>
            <person name="Brune A."/>
        </authorList>
    </citation>
    <scope>NUCLEOTIDE SEQUENCE [LARGE SCALE GENOMIC DNA]</scope>
    <source>
        <strain evidence="3">Mpt1</strain>
    </source>
</reference>
<evidence type="ECO:0000259" key="1">
    <source>
        <dbReference type="PROSITE" id="PS50846"/>
    </source>
</evidence>